<dbReference type="PANTHER" id="PTHR42945">
    <property type="entry name" value="HISTIDINE BIOSYNTHESIS BIFUNCTIONAL PROTEIN"/>
    <property type="match status" value="1"/>
</dbReference>
<comment type="catalytic activity">
    <reaction evidence="1">
        <text>1-(5-phospho-beta-D-ribosyl)-5'-AMP + H2O = 1-(5-phospho-beta-D-ribosyl)-5-[(5-phospho-beta-D-ribosylamino)methylideneamino]imidazole-4-carboxamide</text>
        <dbReference type="Rhea" id="RHEA:20049"/>
        <dbReference type="ChEBI" id="CHEBI:15377"/>
        <dbReference type="ChEBI" id="CHEBI:58435"/>
        <dbReference type="ChEBI" id="CHEBI:59457"/>
        <dbReference type="EC" id="3.5.4.19"/>
    </reaction>
</comment>
<comment type="pathway">
    <text evidence="2">Amino-acid biosynthesis; L-histidine biosynthesis; L-histidine from 5-phospho-alpha-D-ribose 1-diphosphate: step 3/9.</text>
</comment>
<dbReference type="HAMAP" id="MF_01021">
    <property type="entry name" value="HisI"/>
    <property type="match status" value="1"/>
</dbReference>
<gene>
    <name evidence="10" type="ORF">LCGC14_1587980</name>
</gene>
<dbReference type="GO" id="GO:0004636">
    <property type="term" value="F:phosphoribosyl-ATP diphosphatase activity"/>
    <property type="evidence" value="ECO:0007669"/>
    <property type="project" value="UniProtKB-ARBA"/>
</dbReference>
<evidence type="ECO:0000256" key="5">
    <source>
        <dbReference type="ARBA" id="ARBA00022490"/>
    </source>
</evidence>
<dbReference type="FunFam" id="3.10.20.810:FF:000001">
    <property type="entry name" value="Histidine biosynthesis bifunctional protein HisIE"/>
    <property type="match status" value="1"/>
</dbReference>
<accession>A0A0F9KVK2</accession>
<reference evidence="10" key="1">
    <citation type="journal article" date="2015" name="Nature">
        <title>Complex archaea that bridge the gap between prokaryotes and eukaryotes.</title>
        <authorList>
            <person name="Spang A."/>
            <person name="Saw J.H."/>
            <person name="Jorgensen S.L."/>
            <person name="Zaremba-Niedzwiedzka K."/>
            <person name="Martijn J."/>
            <person name="Lind A.E."/>
            <person name="van Eijk R."/>
            <person name="Schleper C."/>
            <person name="Guy L."/>
            <person name="Ettema T.J."/>
        </authorList>
    </citation>
    <scope>NUCLEOTIDE SEQUENCE</scope>
</reference>
<dbReference type="EMBL" id="LAZR01012574">
    <property type="protein sequence ID" value="KKM26118.1"/>
    <property type="molecule type" value="Genomic_DNA"/>
</dbReference>
<evidence type="ECO:0000259" key="9">
    <source>
        <dbReference type="Pfam" id="PF01502"/>
    </source>
</evidence>
<evidence type="ECO:0000313" key="10">
    <source>
        <dbReference type="EMBL" id="KKM26118.1"/>
    </source>
</evidence>
<dbReference type="NCBIfam" id="NF000768">
    <property type="entry name" value="PRK00051.1"/>
    <property type="match status" value="1"/>
</dbReference>
<dbReference type="InterPro" id="IPR038019">
    <property type="entry name" value="PRib_AMP_CycHydrolase_sf"/>
</dbReference>
<sequence length="113" mass="12720">MPLKFDDRGLIPAIVQDNSSGEVLMFAWMNAESLKRTRESGQAWFWSRSRRELWHKGATSGNTMAVRDIRKDCDEDVLLLKVDPAGPACHTGERSCFYRELEEKTSGGPSAES</sequence>
<dbReference type="EC" id="3.5.4.19" evidence="3"/>
<organism evidence="10">
    <name type="scientific">marine sediment metagenome</name>
    <dbReference type="NCBI Taxonomy" id="412755"/>
    <lineage>
        <taxon>unclassified sequences</taxon>
        <taxon>metagenomes</taxon>
        <taxon>ecological metagenomes</taxon>
    </lineage>
</organism>
<dbReference type="SUPFAM" id="SSF141734">
    <property type="entry name" value="HisI-like"/>
    <property type="match status" value="1"/>
</dbReference>
<proteinExistence type="inferred from homology"/>
<dbReference type="InterPro" id="IPR002496">
    <property type="entry name" value="PRib_AMP_CycHydrolase_dom"/>
</dbReference>
<evidence type="ECO:0000256" key="2">
    <source>
        <dbReference type="ARBA" id="ARBA00005169"/>
    </source>
</evidence>
<keyword evidence="5" id="KW-0963">Cytoplasm</keyword>
<keyword evidence="8" id="KW-0368">Histidine biosynthesis</keyword>
<dbReference type="GO" id="GO:0000105">
    <property type="term" value="P:L-histidine biosynthetic process"/>
    <property type="evidence" value="ECO:0007669"/>
    <property type="project" value="UniProtKB-UniPathway"/>
</dbReference>
<evidence type="ECO:0000256" key="8">
    <source>
        <dbReference type="ARBA" id="ARBA00023102"/>
    </source>
</evidence>
<dbReference type="GO" id="GO:0004635">
    <property type="term" value="F:phosphoribosyl-AMP cyclohydrolase activity"/>
    <property type="evidence" value="ECO:0007669"/>
    <property type="project" value="UniProtKB-EC"/>
</dbReference>
<protein>
    <recommendedName>
        <fullName evidence="4">Histidine biosynthesis bifunctional protein HisIE</fullName>
        <ecNumber evidence="3">3.5.4.19</ecNumber>
    </recommendedName>
</protein>
<name>A0A0F9KVK2_9ZZZZ</name>
<dbReference type="Pfam" id="PF01502">
    <property type="entry name" value="PRA-CH"/>
    <property type="match status" value="1"/>
</dbReference>
<evidence type="ECO:0000256" key="3">
    <source>
        <dbReference type="ARBA" id="ARBA00012721"/>
    </source>
</evidence>
<keyword evidence="7" id="KW-0378">Hydrolase</keyword>
<dbReference type="InterPro" id="IPR026660">
    <property type="entry name" value="PRA-CH"/>
</dbReference>
<evidence type="ECO:0000256" key="7">
    <source>
        <dbReference type="ARBA" id="ARBA00022801"/>
    </source>
</evidence>
<feature type="domain" description="Phosphoribosyl-AMP cyclohydrolase" evidence="9">
    <location>
        <begin position="25"/>
        <end position="98"/>
    </location>
</feature>
<comment type="caution">
    <text evidence="10">The sequence shown here is derived from an EMBL/GenBank/DDBJ whole genome shotgun (WGS) entry which is preliminary data.</text>
</comment>
<evidence type="ECO:0000256" key="6">
    <source>
        <dbReference type="ARBA" id="ARBA00022605"/>
    </source>
</evidence>
<dbReference type="AlphaFoldDB" id="A0A0F9KVK2"/>
<keyword evidence="6" id="KW-0028">Amino-acid biosynthesis</keyword>
<dbReference type="Gene3D" id="3.10.20.810">
    <property type="entry name" value="Phosphoribosyl-AMP cyclohydrolase"/>
    <property type="match status" value="1"/>
</dbReference>
<evidence type="ECO:0000256" key="1">
    <source>
        <dbReference type="ARBA" id="ARBA00000024"/>
    </source>
</evidence>
<evidence type="ECO:0000256" key="4">
    <source>
        <dbReference type="ARBA" id="ARBA00017720"/>
    </source>
</evidence>
<dbReference type="PANTHER" id="PTHR42945:SF1">
    <property type="entry name" value="HISTIDINE BIOSYNTHESIS BIFUNCTIONAL PROTEIN HIS7"/>
    <property type="match status" value="1"/>
</dbReference>
<dbReference type="UniPathway" id="UPA00031">
    <property type="reaction ID" value="UER00008"/>
</dbReference>